<organism evidence="2 3">
    <name type="scientific">Isosphaera pallida (strain ATCC 43644 / DSM 9630 / IS1B)</name>
    <dbReference type="NCBI Taxonomy" id="575540"/>
    <lineage>
        <taxon>Bacteria</taxon>
        <taxon>Pseudomonadati</taxon>
        <taxon>Planctomycetota</taxon>
        <taxon>Planctomycetia</taxon>
        <taxon>Isosphaerales</taxon>
        <taxon>Isosphaeraceae</taxon>
        <taxon>Isosphaera</taxon>
    </lineage>
</organism>
<accession>E8QZQ5</accession>
<feature type="compositionally biased region" description="Polar residues" evidence="1">
    <location>
        <begin position="14"/>
        <end position="25"/>
    </location>
</feature>
<evidence type="ECO:0000256" key="1">
    <source>
        <dbReference type="SAM" id="MobiDB-lite"/>
    </source>
</evidence>
<reference key="1">
    <citation type="submission" date="2010-11" db="EMBL/GenBank/DDBJ databases">
        <title>The complete sequence of chromosome of Isophaera pallida ATCC 43644.</title>
        <authorList>
            <consortium name="US DOE Joint Genome Institute (JGI-PGF)"/>
            <person name="Lucas S."/>
            <person name="Copeland A."/>
            <person name="Lapidus A."/>
            <person name="Bruce D."/>
            <person name="Goodwin L."/>
            <person name="Pitluck S."/>
            <person name="Kyrpides N."/>
            <person name="Mavromatis K."/>
            <person name="Pagani I."/>
            <person name="Ivanova N."/>
            <person name="Saunders E."/>
            <person name="Brettin T."/>
            <person name="Detter J.C."/>
            <person name="Han C."/>
            <person name="Tapia R."/>
            <person name="Land M."/>
            <person name="Hauser L."/>
            <person name="Markowitz V."/>
            <person name="Cheng J.-F."/>
            <person name="Hugenholtz P."/>
            <person name="Woyke T."/>
            <person name="Wu D."/>
            <person name="Eisen J.A."/>
        </authorList>
    </citation>
    <scope>NUCLEOTIDE SEQUENCE</scope>
    <source>
        <strain>ATCC 43644</strain>
    </source>
</reference>
<dbReference type="EMBL" id="CP002353">
    <property type="protein sequence ID" value="ADV62191.1"/>
    <property type="molecule type" value="Genomic_DNA"/>
</dbReference>
<evidence type="ECO:0000313" key="3">
    <source>
        <dbReference type="Proteomes" id="UP000008631"/>
    </source>
</evidence>
<feature type="region of interest" description="Disordered" evidence="1">
    <location>
        <begin position="1"/>
        <end position="28"/>
    </location>
</feature>
<dbReference type="OrthoDB" id="273140at2"/>
<sequence length="271" mass="30137">MTKPSGESDAARSSGPQSHQASFGTAPSALAETAWTEPEHRSLVLETVVSPFHCLYQDALFFHAESQLRQTRSELEASRLARAAFVLYLSAAEALVHQAAVELGRPELWPMVADPSRPLPLAECWRLLPAIVAESPAANHRFDPTAPPWPQFSELLALRTAWAYPGPPPARRAYYRSRPDRPDEFEPMEPHEIPESLEIPADRLRLPKTGLPRDPYALRPHHLDTARGVLDAAIDALDRRLGGALTERRRHRAEPTRLIVPHDPPTQGSPL</sequence>
<dbReference type="HOGENOM" id="CLU_1208421_0_0_0"/>
<protein>
    <submittedName>
        <fullName evidence="2">Uncharacterized protein</fullName>
    </submittedName>
</protein>
<feature type="region of interest" description="Disordered" evidence="1">
    <location>
        <begin position="248"/>
        <end position="271"/>
    </location>
</feature>
<dbReference type="eggNOG" id="ENOG5032X3G">
    <property type="taxonomic scope" value="Bacteria"/>
</dbReference>
<proteinExistence type="predicted"/>
<dbReference type="RefSeq" id="WP_013564479.1">
    <property type="nucleotide sequence ID" value="NC_014962.1"/>
</dbReference>
<dbReference type="InParanoid" id="E8QZQ5"/>
<name>E8QZQ5_ISOPI</name>
<dbReference type="KEGG" id="ipa:Isop_1607"/>
<dbReference type="Proteomes" id="UP000008631">
    <property type="component" value="Chromosome"/>
</dbReference>
<evidence type="ECO:0000313" key="2">
    <source>
        <dbReference type="EMBL" id="ADV62191.1"/>
    </source>
</evidence>
<keyword evidence="3" id="KW-1185">Reference proteome</keyword>
<gene>
    <name evidence="2" type="ordered locus">Isop_1607</name>
</gene>
<reference evidence="2 3" key="2">
    <citation type="journal article" date="2011" name="Stand. Genomic Sci.">
        <title>Complete genome sequence of Isosphaera pallida type strain (IS1B).</title>
        <authorList>
            <consortium name="US DOE Joint Genome Institute (JGI-PGF)"/>
            <person name="Goker M."/>
            <person name="Cleland D."/>
            <person name="Saunders E."/>
            <person name="Lapidus A."/>
            <person name="Nolan M."/>
            <person name="Lucas S."/>
            <person name="Hammon N."/>
            <person name="Deshpande S."/>
            <person name="Cheng J.F."/>
            <person name="Tapia R."/>
            <person name="Han C."/>
            <person name="Goodwin L."/>
            <person name="Pitluck S."/>
            <person name="Liolios K."/>
            <person name="Pagani I."/>
            <person name="Ivanova N."/>
            <person name="Mavromatis K."/>
            <person name="Pati A."/>
            <person name="Chen A."/>
            <person name="Palaniappan K."/>
            <person name="Land M."/>
            <person name="Hauser L."/>
            <person name="Chang Y.J."/>
            <person name="Jeffries C.D."/>
            <person name="Detter J.C."/>
            <person name="Beck B."/>
            <person name="Woyke T."/>
            <person name="Bristow J."/>
            <person name="Eisen J.A."/>
            <person name="Markowitz V."/>
            <person name="Hugenholtz P."/>
            <person name="Kyrpides N.C."/>
            <person name="Klenk H.P."/>
        </authorList>
    </citation>
    <scope>NUCLEOTIDE SEQUENCE [LARGE SCALE GENOMIC DNA]</scope>
    <source>
        <strain evidence="3">ATCC 43644 / DSM 9630 / IS1B</strain>
    </source>
</reference>
<dbReference type="AlphaFoldDB" id="E8QZQ5"/>